<evidence type="ECO:0000256" key="2">
    <source>
        <dbReference type="PROSITE-ProRule" id="PRU00335"/>
    </source>
</evidence>
<evidence type="ECO:0000313" key="5">
    <source>
        <dbReference type="Proteomes" id="UP000467130"/>
    </source>
</evidence>
<dbReference type="EMBL" id="AP022587">
    <property type="protein sequence ID" value="BBY21456.1"/>
    <property type="molecule type" value="Genomic_DNA"/>
</dbReference>
<dbReference type="AlphaFoldDB" id="A0A7I7Q628"/>
<dbReference type="SUPFAM" id="SSF46689">
    <property type="entry name" value="Homeodomain-like"/>
    <property type="match status" value="1"/>
</dbReference>
<evidence type="ECO:0000259" key="3">
    <source>
        <dbReference type="PROSITE" id="PS50977"/>
    </source>
</evidence>
<organism evidence="4 5">
    <name type="scientific">Mycobacterium stomatepiae</name>
    <dbReference type="NCBI Taxonomy" id="470076"/>
    <lineage>
        <taxon>Bacteria</taxon>
        <taxon>Bacillati</taxon>
        <taxon>Actinomycetota</taxon>
        <taxon>Actinomycetes</taxon>
        <taxon>Mycobacteriales</taxon>
        <taxon>Mycobacteriaceae</taxon>
        <taxon>Mycobacterium</taxon>
        <taxon>Mycobacterium simiae complex</taxon>
    </lineage>
</organism>
<keyword evidence="1 2" id="KW-0238">DNA-binding</keyword>
<dbReference type="GO" id="GO:0003677">
    <property type="term" value="F:DNA binding"/>
    <property type="evidence" value="ECO:0007669"/>
    <property type="project" value="UniProtKB-UniRule"/>
</dbReference>
<dbReference type="PROSITE" id="PS50977">
    <property type="entry name" value="HTH_TETR_2"/>
    <property type="match status" value="1"/>
</dbReference>
<sequence length="222" mass="24065">MLPDSVRDRLIRAADAWLDRHGVEELSIEAIAAAAHVSRATAFRKLGGRDQLVVAVALARADRFTRECVTEMDRQVGTFAKLEAAFVYLVGELPNDPIVREFFALRPGGDFGAEAEAIANATLGPAIEAGRAAGEVRDDVPIEQIVHWTVEQLYLAVVQNDRSPAAAIRRVRTYLTPALSAHRTDQLSGSIRSRVESLDFALDQAREALSALQQAARPAVAG</sequence>
<reference evidence="4 5" key="1">
    <citation type="journal article" date="2019" name="Emerg. Microbes Infect.">
        <title>Comprehensive subspecies identification of 175 nontuberculous mycobacteria species based on 7547 genomic profiles.</title>
        <authorList>
            <person name="Matsumoto Y."/>
            <person name="Kinjo T."/>
            <person name="Motooka D."/>
            <person name="Nabeya D."/>
            <person name="Jung N."/>
            <person name="Uechi K."/>
            <person name="Horii T."/>
            <person name="Iida T."/>
            <person name="Fujita J."/>
            <person name="Nakamura S."/>
        </authorList>
    </citation>
    <scope>NUCLEOTIDE SEQUENCE [LARGE SCALE GENOMIC DNA]</scope>
    <source>
        <strain evidence="4 5">JCM 17783</strain>
    </source>
</reference>
<evidence type="ECO:0000313" key="4">
    <source>
        <dbReference type="EMBL" id="BBY21456.1"/>
    </source>
</evidence>
<proteinExistence type="predicted"/>
<keyword evidence="5" id="KW-1185">Reference proteome</keyword>
<evidence type="ECO:0000256" key="1">
    <source>
        <dbReference type="ARBA" id="ARBA00023125"/>
    </source>
</evidence>
<dbReference type="InterPro" id="IPR009057">
    <property type="entry name" value="Homeodomain-like_sf"/>
</dbReference>
<name>A0A7I7Q628_9MYCO</name>
<dbReference type="Pfam" id="PF00440">
    <property type="entry name" value="TetR_N"/>
    <property type="match status" value="1"/>
</dbReference>
<dbReference type="Gene3D" id="1.10.357.10">
    <property type="entry name" value="Tetracycline Repressor, domain 2"/>
    <property type="match status" value="1"/>
</dbReference>
<feature type="DNA-binding region" description="H-T-H motif" evidence="2">
    <location>
        <begin position="27"/>
        <end position="46"/>
    </location>
</feature>
<dbReference type="InterPro" id="IPR001647">
    <property type="entry name" value="HTH_TetR"/>
</dbReference>
<gene>
    <name evidence="4" type="ORF">MSTO_16610</name>
</gene>
<dbReference type="RefSeq" id="WP_163789526.1">
    <property type="nucleotide sequence ID" value="NZ_AP022587.1"/>
</dbReference>
<protein>
    <recommendedName>
        <fullName evidence="3">HTH tetR-type domain-containing protein</fullName>
    </recommendedName>
</protein>
<feature type="domain" description="HTH tetR-type" evidence="3">
    <location>
        <begin position="4"/>
        <end position="64"/>
    </location>
</feature>
<dbReference type="Proteomes" id="UP000467130">
    <property type="component" value="Chromosome"/>
</dbReference>
<accession>A0A7I7Q628</accession>
<dbReference type="KEGG" id="msto:MSTO_16610"/>